<dbReference type="AlphaFoldDB" id="A0AAW0ZF56"/>
<dbReference type="InterPro" id="IPR018170">
    <property type="entry name" value="Aldo/ket_reductase_CS"/>
</dbReference>
<dbReference type="PROSITE" id="PS00062">
    <property type="entry name" value="ALDOKETO_REDUCTASE_2"/>
    <property type="match status" value="1"/>
</dbReference>
<dbReference type="FunFam" id="3.20.20.100:FF:000006">
    <property type="entry name" value="Aldo-keto reductase family 1 member A1"/>
    <property type="match status" value="1"/>
</dbReference>
<evidence type="ECO:0000256" key="4">
    <source>
        <dbReference type="PIRSR" id="PIRSR000097-1"/>
    </source>
</evidence>
<evidence type="ECO:0000256" key="1">
    <source>
        <dbReference type="ARBA" id="ARBA00007905"/>
    </source>
</evidence>
<reference evidence="8 9" key="1">
    <citation type="submission" date="2024-05" db="EMBL/GenBank/DDBJ databases">
        <title>The nuclear and mitochondrial genome assemblies of Tetragonisca angustula (Apidae: Meliponini), a tiny yet remarkable pollinator in the Neotropics.</title>
        <authorList>
            <person name="Ferrari R."/>
            <person name="Ricardo P.C."/>
            <person name="Dias F.C."/>
            <person name="Araujo N.S."/>
            <person name="Soares D.O."/>
            <person name="Zhou Q.-S."/>
            <person name="Zhu C.-D."/>
            <person name="Coutinho L."/>
            <person name="Airas M.C."/>
            <person name="Batista T.M."/>
        </authorList>
    </citation>
    <scope>NUCLEOTIDE SEQUENCE [LARGE SCALE GENOMIC DNA]</scope>
    <source>
        <strain evidence="8">ASF017062</strain>
        <tissue evidence="8">Abdomen</tissue>
    </source>
</reference>
<dbReference type="SUPFAM" id="SSF51430">
    <property type="entry name" value="NAD(P)-linked oxidoreductase"/>
    <property type="match status" value="1"/>
</dbReference>
<keyword evidence="3" id="KW-0560">Oxidoreductase</keyword>
<dbReference type="PIRSF" id="PIRSF000097">
    <property type="entry name" value="AKR"/>
    <property type="match status" value="1"/>
</dbReference>
<dbReference type="PROSITE" id="PS00063">
    <property type="entry name" value="ALDOKETO_REDUCTASE_3"/>
    <property type="match status" value="1"/>
</dbReference>
<dbReference type="InterPro" id="IPR023210">
    <property type="entry name" value="NADP_OxRdtase_dom"/>
</dbReference>
<feature type="domain" description="NADP-dependent oxidoreductase" evidence="7">
    <location>
        <begin position="17"/>
        <end position="296"/>
    </location>
</feature>
<dbReference type="PRINTS" id="PR00069">
    <property type="entry name" value="ALDKETRDTASE"/>
</dbReference>
<comment type="similarity">
    <text evidence="1">Belongs to the aldo/keto reductase family.</text>
</comment>
<proteinExistence type="inferred from homology"/>
<comment type="caution">
    <text evidence="8">The sequence shown here is derived from an EMBL/GenBank/DDBJ whole genome shotgun (WGS) entry which is preliminary data.</text>
</comment>
<feature type="site" description="Lowers pKa of active site Tyr" evidence="6">
    <location>
        <position position="81"/>
    </location>
</feature>
<evidence type="ECO:0000313" key="9">
    <source>
        <dbReference type="Proteomes" id="UP001432146"/>
    </source>
</evidence>
<name>A0AAW0ZF56_9HYME</name>
<dbReference type="GO" id="GO:0016491">
    <property type="term" value="F:oxidoreductase activity"/>
    <property type="evidence" value="ECO:0007669"/>
    <property type="project" value="UniProtKB-KW"/>
</dbReference>
<gene>
    <name evidence="8" type="ORF">QLX08_009894</name>
</gene>
<sequence length="318" mass="36127">MTAPTHTLSNGQQIPVLGLGTWQGGDDPTVVEQAVRDAVDAGYRHFDCAYIYRNEKEIGKVLRDKIAEGVVKREDLFITTKLWNTMHKREDVVPACKKSLENFGFDYIDLYLVHWPVAFDKTDRMDLWPVDEKGNPMYGNVDLLDTWRGMEKCIKLGLTKSIGLSNFNSQQIDYILSAAEIKPVMNQVECHPNLNQKKLRDFCAQRGISITAYSPFGSPKRTWAKSTDPQVAIETPEIVAISQKYGKTPAQVVLRYLIDIGTIPIPKSSSKERIKQNMSIFDFKLTPEEIETINSLDCGLRICPMFKGHVDYPFNIEF</sequence>
<accession>A0AAW0ZF56</accession>
<dbReference type="EMBL" id="JAWNGG020000234">
    <property type="protein sequence ID" value="KAK9295924.1"/>
    <property type="molecule type" value="Genomic_DNA"/>
</dbReference>
<evidence type="ECO:0000259" key="7">
    <source>
        <dbReference type="Pfam" id="PF00248"/>
    </source>
</evidence>
<dbReference type="PROSITE" id="PS00798">
    <property type="entry name" value="ALDOKETO_REDUCTASE_1"/>
    <property type="match status" value="1"/>
</dbReference>
<evidence type="ECO:0000256" key="2">
    <source>
        <dbReference type="ARBA" id="ARBA00022857"/>
    </source>
</evidence>
<evidence type="ECO:0000256" key="5">
    <source>
        <dbReference type="PIRSR" id="PIRSR000097-2"/>
    </source>
</evidence>
<evidence type="ECO:0000313" key="8">
    <source>
        <dbReference type="EMBL" id="KAK9295924.1"/>
    </source>
</evidence>
<dbReference type="Gene3D" id="3.20.20.100">
    <property type="entry name" value="NADP-dependent oxidoreductase domain"/>
    <property type="match status" value="1"/>
</dbReference>
<dbReference type="PANTHER" id="PTHR11732">
    <property type="entry name" value="ALDO/KETO REDUCTASE"/>
    <property type="match status" value="1"/>
</dbReference>
<keyword evidence="2" id="KW-0521">NADP</keyword>
<organism evidence="8 9">
    <name type="scientific">Tetragonisca angustula</name>
    <dbReference type="NCBI Taxonomy" id="166442"/>
    <lineage>
        <taxon>Eukaryota</taxon>
        <taxon>Metazoa</taxon>
        <taxon>Ecdysozoa</taxon>
        <taxon>Arthropoda</taxon>
        <taxon>Hexapoda</taxon>
        <taxon>Insecta</taxon>
        <taxon>Pterygota</taxon>
        <taxon>Neoptera</taxon>
        <taxon>Endopterygota</taxon>
        <taxon>Hymenoptera</taxon>
        <taxon>Apocrita</taxon>
        <taxon>Aculeata</taxon>
        <taxon>Apoidea</taxon>
        <taxon>Anthophila</taxon>
        <taxon>Apidae</taxon>
        <taxon>Tetragonisca</taxon>
    </lineage>
</organism>
<dbReference type="InterPro" id="IPR020471">
    <property type="entry name" value="AKR"/>
</dbReference>
<evidence type="ECO:0000256" key="3">
    <source>
        <dbReference type="ARBA" id="ARBA00023002"/>
    </source>
</evidence>
<feature type="active site" description="Proton donor" evidence="4">
    <location>
        <position position="52"/>
    </location>
</feature>
<dbReference type="Proteomes" id="UP001432146">
    <property type="component" value="Unassembled WGS sequence"/>
</dbReference>
<dbReference type="CDD" id="cd19116">
    <property type="entry name" value="AKR_AKR2E1-5"/>
    <property type="match status" value="1"/>
</dbReference>
<dbReference type="InterPro" id="IPR036812">
    <property type="entry name" value="NAD(P)_OxRdtase_dom_sf"/>
</dbReference>
<feature type="binding site" evidence="5">
    <location>
        <position position="114"/>
    </location>
    <ligand>
        <name>substrate</name>
    </ligand>
</feature>
<dbReference type="Pfam" id="PF00248">
    <property type="entry name" value="Aldo_ket_red"/>
    <property type="match status" value="1"/>
</dbReference>
<dbReference type="InterPro" id="IPR044488">
    <property type="entry name" value="AKR2E"/>
</dbReference>
<protein>
    <recommendedName>
        <fullName evidence="7">NADP-dependent oxidoreductase domain-containing protein</fullName>
    </recommendedName>
</protein>
<evidence type="ECO:0000256" key="6">
    <source>
        <dbReference type="PIRSR" id="PIRSR000097-3"/>
    </source>
</evidence>
<keyword evidence="9" id="KW-1185">Reference proteome</keyword>